<organism evidence="1 2">
    <name type="scientific">Scyliorhinus torazame</name>
    <name type="common">Cloudy catshark</name>
    <name type="synonym">Catulus torazame</name>
    <dbReference type="NCBI Taxonomy" id="75743"/>
    <lineage>
        <taxon>Eukaryota</taxon>
        <taxon>Metazoa</taxon>
        <taxon>Chordata</taxon>
        <taxon>Craniata</taxon>
        <taxon>Vertebrata</taxon>
        <taxon>Chondrichthyes</taxon>
        <taxon>Elasmobranchii</taxon>
        <taxon>Galeomorphii</taxon>
        <taxon>Galeoidea</taxon>
        <taxon>Carcharhiniformes</taxon>
        <taxon>Scyliorhinidae</taxon>
        <taxon>Scyliorhinus</taxon>
    </lineage>
</organism>
<comment type="caution">
    <text evidence="1">The sequence shown here is derived from an EMBL/GenBank/DDBJ whole genome shotgun (WGS) entry which is preliminary data.</text>
</comment>
<protein>
    <submittedName>
        <fullName evidence="1">Uncharacterized protein</fullName>
    </submittedName>
</protein>
<gene>
    <name evidence="1" type="ORF">scyTo_0017481</name>
</gene>
<evidence type="ECO:0000313" key="1">
    <source>
        <dbReference type="EMBL" id="GCB76553.1"/>
    </source>
</evidence>
<dbReference type="Proteomes" id="UP000288216">
    <property type="component" value="Unassembled WGS sequence"/>
</dbReference>
<name>A0A401PU03_SCYTO</name>
<dbReference type="AlphaFoldDB" id="A0A401PU03"/>
<dbReference type="EMBL" id="BFAA01011394">
    <property type="protein sequence ID" value="GCB76553.1"/>
    <property type="molecule type" value="Genomic_DNA"/>
</dbReference>
<reference evidence="1 2" key="1">
    <citation type="journal article" date="2018" name="Nat. Ecol. Evol.">
        <title>Shark genomes provide insights into elasmobranch evolution and the origin of vertebrates.</title>
        <authorList>
            <person name="Hara Y"/>
            <person name="Yamaguchi K"/>
            <person name="Onimaru K"/>
            <person name="Kadota M"/>
            <person name="Koyanagi M"/>
            <person name="Keeley SD"/>
            <person name="Tatsumi K"/>
            <person name="Tanaka K"/>
            <person name="Motone F"/>
            <person name="Kageyama Y"/>
            <person name="Nozu R"/>
            <person name="Adachi N"/>
            <person name="Nishimura O"/>
            <person name="Nakagawa R"/>
            <person name="Tanegashima C"/>
            <person name="Kiyatake I"/>
            <person name="Matsumoto R"/>
            <person name="Murakumo K"/>
            <person name="Nishida K"/>
            <person name="Terakita A"/>
            <person name="Kuratani S"/>
            <person name="Sato K"/>
            <person name="Hyodo S Kuraku.S."/>
        </authorList>
    </citation>
    <scope>NUCLEOTIDE SEQUENCE [LARGE SCALE GENOMIC DNA]</scope>
</reference>
<accession>A0A401PU03</accession>
<sequence>MDPAPVKTPAGAPTADVPPAKLDAARKVAALAVLQDARTVPMAVCVKANPLTNVAAVPEQQAPQTQYLKYCPYVLYSTHWMFQCLYPDEFCLYKEMESG</sequence>
<keyword evidence="2" id="KW-1185">Reference proteome</keyword>
<evidence type="ECO:0000313" key="2">
    <source>
        <dbReference type="Proteomes" id="UP000288216"/>
    </source>
</evidence>
<proteinExistence type="predicted"/>